<dbReference type="EMBL" id="CAJVPY010022047">
    <property type="protein sequence ID" value="CAG8781640.1"/>
    <property type="molecule type" value="Genomic_DNA"/>
</dbReference>
<evidence type="ECO:0000313" key="2">
    <source>
        <dbReference type="EMBL" id="CAG8781640.1"/>
    </source>
</evidence>
<feature type="region of interest" description="Disordered" evidence="1">
    <location>
        <begin position="1"/>
        <end position="30"/>
    </location>
</feature>
<proteinExistence type="predicted"/>
<evidence type="ECO:0000256" key="1">
    <source>
        <dbReference type="SAM" id="MobiDB-lite"/>
    </source>
</evidence>
<reference evidence="2" key="1">
    <citation type="submission" date="2021-06" db="EMBL/GenBank/DDBJ databases">
        <authorList>
            <person name="Kallberg Y."/>
            <person name="Tangrot J."/>
            <person name="Rosling A."/>
        </authorList>
    </citation>
    <scope>NUCLEOTIDE SEQUENCE</scope>
    <source>
        <strain evidence="2">MA453B</strain>
    </source>
</reference>
<organism evidence="2 3">
    <name type="scientific">Dentiscutata erythropus</name>
    <dbReference type="NCBI Taxonomy" id="1348616"/>
    <lineage>
        <taxon>Eukaryota</taxon>
        <taxon>Fungi</taxon>
        <taxon>Fungi incertae sedis</taxon>
        <taxon>Mucoromycota</taxon>
        <taxon>Glomeromycotina</taxon>
        <taxon>Glomeromycetes</taxon>
        <taxon>Diversisporales</taxon>
        <taxon>Gigasporaceae</taxon>
        <taxon>Dentiscutata</taxon>
    </lineage>
</organism>
<keyword evidence="3" id="KW-1185">Reference proteome</keyword>
<sequence length="101" mass="11631">SKKQKGAQRTVPIKKKTKTTATSSSYAEGSNSGFLKEEREFVLKEKEIEISIKERKAALEIKKQESLIAIESKRLKNERIRLELLAKEIELKEKQKKLDSN</sequence>
<dbReference type="Proteomes" id="UP000789405">
    <property type="component" value="Unassembled WGS sequence"/>
</dbReference>
<evidence type="ECO:0000313" key="3">
    <source>
        <dbReference type="Proteomes" id="UP000789405"/>
    </source>
</evidence>
<protein>
    <submittedName>
        <fullName evidence="2">19329_t:CDS:1</fullName>
    </submittedName>
</protein>
<dbReference type="AlphaFoldDB" id="A0A9N9P2C6"/>
<name>A0A9N9P2C6_9GLOM</name>
<accession>A0A9N9P2C6</accession>
<feature type="compositionally biased region" description="Basic residues" evidence="1">
    <location>
        <begin position="1"/>
        <end position="18"/>
    </location>
</feature>
<gene>
    <name evidence="2" type="ORF">DERYTH_LOCUS19715</name>
</gene>
<comment type="caution">
    <text evidence="2">The sequence shown here is derived from an EMBL/GenBank/DDBJ whole genome shotgun (WGS) entry which is preliminary data.</text>
</comment>
<feature type="non-terminal residue" evidence="2">
    <location>
        <position position="1"/>
    </location>
</feature>